<dbReference type="PANTHER" id="PTHR36118">
    <property type="entry name" value="ION-TRANSLOCATING OXIDOREDUCTASE COMPLEX SUBUNIT G"/>
    <property type="match status" value="1"/>
</dbReference>
<dbReference type="EMBL" id="LRPM01000105">
    <property type="protein sequence ID" value="KWZ75781.1"/>
    <property type="molecule type" value="Genomic_DNA"/>
</dbReference>
<name>A0A133K8C3_9FIRM</name>
<keyword evidence="6" id="KW-0732">Signal</keyword>
<dbReference type="InterPro" id="IPR007329">
    <property type="entry name" value="FMN-bd"/>
</dbReference>
<keyword evidence="1" id="KW-0813">Transport</keyword>
<evidence type="ECO:0000256" key="3">
    <source>
        <dbReference type="ARBA" id="ARBA00022630"/>
    </source>
</evidence>
<feature type="chain" id="PRO_5038434911" evidence="6">
    <location>
        <begin position="22"/>
        <end position="181"/>
    </location>
</feature>
<dbReference type="AlphaFoldDB" id="A0A133K8C3"/>
<feature type="domain" description="FMN-binding" evidence="7">
    <location>
        <begin position="89"/>
        <end position="177"/>
    </location>
</feature>
<sequence length="181" mass="19015">MNNSLKLGLKLFLITSITAFALALTNNATMPLIEAKAQEKLQKSLATVLPADSYDEVDVADKPQSIEKVYKANGGKGEGYVFQISSPGGYGGPIEFLIGVGSDHKITGFAPLNHSESAGFGKRMEDDFFKEGMVGVSMDGEVKASKTGGENEIVGITGATISTGTILRGINDAVKVLGELK</sequence>
<keyword evidence="2" id="KW-0597">Phosphoprotein</keyword>
<keyword evidence="4" id="KW-0288">FMN</keyword>
<reference evidence="9" key="1">
    <citation type="submission" date="2016-01" db="EMBL/GenBank/DDBJ databases">
        <authorList>
            <person name="Mitreva M."/>
            <person name="Pepin K.H."/>
            <person name="Mihindukulasuriya K.A."/>
            <person name="Fulton R."/>
            <person name="Fronick C."/>
            <person name="O'Laughlin M."/>
            <person name="Miner T."/>
            <person name="Herter B."/>
            <person name="Rosa B.A."/>
            <person name="Cordes M."/>
            <person name="Tomlinson C."/>
            <person name="Wollam A."/>
            <person name="Palsikar V.B."/>
            <person name="Mardis E.R."/>
            <person name="Wilson R.K."/>
        </authorList>
    </citation>
    <scope>NUCLEOTIDE SEQUENCE [LARGE SCALE GENOMIC DNA]</scope>
    <source>
        <strain evidence="9">MJR8151</strain>
    </source>
</reference>
<dbReference type="GO" id="GO:0005886">
    <property type="term" value="C:plasma membrane"/>
    <property type="evidence" value="ECO:0007669"/>
    <property type="project" value="InterPro"/>
</dbReference>
<evidence type="ECO:0000256" key="5">
    <source>
        <dbReference type="ARBA" id="ARBA00022982"/>
    </source>
</evidence>
<dbReference type="Proteomes" id="UP000070383">
    <property type="component" value="Unassembled WGS sequence"/>
</dbReference>
<evidence type="ECO:0000256" key="1">
    <source>
        <dbReference type="ARBA" id="ARBA00022448"/>
    </source>
</evidence>
<evidence type="ECO:0000256" key="2">
    <source>
        <dbReference type="ARBA" id="ARBA00022553"/>
    </source>
</evidence>
<dbReference type="PIRSF" id="PIRSF006091">
    <property type="entry name" value="E_trnsport_RnfG"/>
    <property type="match status" value="1"/>
</dbReference>
<dbReference type="GO" id="GO:0022900">
    <property type="term" value="P:electron transport chain"/>
    <property type="evidence" value="ECO:0007669"/>
    <property type="project" value="InterPro"/>
</dbReference>
<dbReference type="PANTHER" id="PTHR36118:SF1">
    <property type="entry name" value="ION-TRANSLOCATING OXIDOREDUCTASE COMPLEX SUBUNIT G"/>
    <property type="match status" value="1"/>
</dbReference>
<accession>A0A133K8C3</accession>
<dbReference type="SMART" id="SM00900">
    <property type="entry name" value="FMN_bind"/>
    <property type="match status" value="1"/>
</dbReference>
<comment type="caution">
    <text evidence="8">The sequence shown here is derived from an EMBL/GenBank/DDBJ whole genome shotgun (WGS) entry which is preliminary data.</text>
</comment>
<dbReference type="STRING" id="33036.HMPREF3200_01947"/>
<evidence type="ECO:0000313" key="8">
    <source>
        <dbReference type="EMBL" id="KWZ75781.1"/>
    </source>
</evidence>
<dbReference type="GO" id="GO:0010181">
    <property type="term" value="F:FMN binding"/>
    <property type="evidence" value="ECO:0007669"/>
    <property type="project" value="InterPro"/>
</dbReference>
<dbReference type="InterPro" id="IPR010209">
    <property type="entry name" value="Ion_transpt_RnfG/RsxG"/>
</dbReference>
<evidence type="ECO:0000313" key="9">
    <source>
        <dbReference type="Proteomes" id="UP000070383"/>
    </source>
</evidence>
<gene>
    <name evidence="8" type="ORF">HMPREF3200_01947</name>
</gene>
<proteinExistence type="predicted"/>
<dbReference type="OrthoDB" id="9787579at2"/>
<evidence type="ECO:0000256" key="4">
    <source>
        <dbReference type="ARBA" id="ARBA00022643"/>
    </source>
</evidence>
<feature type="signal peptide" evidence="6">
    <location>
        <begin position="1"/>
        <end position="21"/>
    </location>
</feature>
<evidence type="ECO:0000259" key="7">
    <source>
        <dbReference type="SMART" id="SM00900"/>
    </source>
</evidence>
<dbReference type="GO" id="GO:0009055">
    <property type="term" value="F:electron transfer activity"/>
    <property type="evidence" value="ECO:0007669"/>
    <property type="project" value="InterPro"/>
</dbReference>
<protein>
    <submittedName>
        <fullName evidence="8">Electron transport complex, RnfABCDGE type, G subunit</fullName>
    </submittedName>
</protein>
<dbReference type="RefSeq" id="WP_060929959.1">
    <property type="nucleotide sequence ID" value="NZ_CAMPUE010000010.1"/>
</dbReference>
<keyword evidence="5" id="KW-0249">Electron transport</keyword>
<evidence type="ECO:0000256" key="6">
    <source>
        <dbReference type="SAM" id="SignalP"/>
    </source>
</evidence>
<keyword evidence="3" id="KW-0285">Flavoprotein</keyword>
<keyword evidence="9" id="KW-1185">Reference proteome</keyword>
<dbReference type="PATRIC" id="fig|33036.3.peg.1924"/>
<dbReference type="Pfam" id="PF04205">
    <property type="entry name" value="FMN_bind"/>
    <property type="match status" value="1"/>
</dbReference>
<organism evidence="8 9">
    <name type="scientific">Anaerococcus tetradius</name>
    <dbReference type="NCBI Taxonomy" id="33036"/>
    <lineage>
        <taxon>Bacteria</taxon>
        <taxon>Bacillati</taxon>
        <taxon>Bacillota</taxon>
        <taxon>Tissierellia</taxon>
        <taxon>Tissierellales</taxon>
        <taxon>Peptoniphilaceae</taxon>
        <taxon>Anaerococcus</taxon>
    </lineage>
</organism>